<protein>
    <submittedName>
        <fullName evidence="3">YheO domain protein</fullName>
    </submittedName>
</protein>
<dbReference type="KEGG" id="tpi:TREPR_2506"/>
<dbReference type="PANTHER" id="PTHR35568">
    <property type="entry name" value="TRANSCRIPTIONAL REGULATOR DAUR"/>
    <property type="match status" value="1"/>
</dbReference>
<dbReference type="InterPro" id="IPR039446">
    <property type="entry name" value="DauR-like"/>
</dbReference>
<dbReference type="HOGENOM" id="CLU_080179_0_1_12"/>
<dbReference type="Pfam" id="PF13309">
    <property type="entry name" value="HTH_22"/>
    <property type="match status" value="1"/>
</dbReference>
<dbReference type="STRING" id="545694.TREPR_2506"/>
<keyword evidence="4" id="KW-1185">Reference proteome</keyword>
<dbReference type="Proteomes" id="UP000009223">
    <property type="component" value="Chromosome"/>
</dbReference>
<dbReference type="PANTHER" id="PTHR35568:SF1">
    <property type="entry name" value="TRANSCRIPTIONAL REGULATOR DAUR"/>
    <property type="match status" value="1"/>
</dbReference>
<proteinExistence type="predicted"/>
<dbReference type="RefSeq" id="WP_015707704.1">
    <property type="nucleotide sequence ID" value="NC_015578.1"/>
</dbReference>
<dbReference type="AlphaFoldDB" id="F5YGZ9"/>
<dbReference type="eggNOG" id="COG2964">
    <property type="taxonomic scope" value="Bacteria"/>
</dbReference>
<sequence length="227" mass="25207">MNSLEDEQPFLKQLLTLISAQFGDRCEVVLHDLTRDYNHTIVDIRNGGVTNRKIGGCGSNLGLEVLNGSVEGGDRFNYVTTTPDGKILRSSSIYVKNDDGKIIASICINLDITESIQFEGFLRKYNHFEAGQGEFFAQDVNTLLDYMVQQAQQLMGKDPKTMNKDERISFLSYLDQKGAFQISKSSVKICKVLGISKFTLYSDLDTIRGAGNAGQIPVFDEALDEQA</sequence>
<feature type="domain" description="Transcriptional regulator DauR-like HTH" evidence="2">
    <location>
        <begin position="144"/>
        <end position="204"/>
    </location>
</feature>
<evidence type="ECO:0000313" key="3">
    <source>
        <dbReference type="EMBL" id="AEF85431.1"/>
    </source>
</evidence>
<gene>
    <name evidence="3" type="ordered locus">TREPR_2506</name>
</gene>
<reference evidence="4" key="1">
    <citation type="submission" date="2009-12" db="EMBL/GenBank/DDBJ databases">
        <title>Complete sequence of Treponema primitia strain ZAS-2.</title>
        <authorList>
            <person name="Tetu S.G."/>
            <person name="Matson E."/>
            <person name="Ren Q."/>
            <person name="Seshadri R."/>
            <person name="Elbourne L."/>
            <person name="Hassan K.A."/>
            <person name="Durkin A."/>
            <person name="Radune D."/>
            <person name="Mohamoud Y."/>
            <person name="Shay R."/>
            <person name="Jin S."/>
            <person name="Zhang X."/>
            <person name="Lucey K."/>
            <person name="Ballor N.R."/>
            <person name="Ottesen E."/>
            <person name="Rosenthal R."/>
            <person name="Allen A."/>
            <person name="Leadbetter J.R."/>
            <person name="Paulsen I.T."/>
        </authorList>
    </citation>
    <scope>NUCLEOTIDE SEQUENCE [LARGE SCALE GENOMIC DNA]</scope>
    <source>
        <strain evidence="4">ATCC BAA-887 / DSM 12427 / ZAS-2</strain>
    </source>
</reference>
<evidence type="ECO:0000313" key="4">
    <source>
        <dbReference type="Proteomes" id="UP000009223"/>
    </source>
</evidence>
<evidence type="ECO:0000259" key="1">
    <source>
        <dbReference type="Pfam" id="PF08348"/>
    </source>
</evidence>
<dbReference type="EMBL" id="CP001843">
    <property type="protein sequence ID" value="AEF85431.1"/>
    <property type="molecule type" value="Genomic_DNA"/>
</dbReference>
<dbReference type="Pfam" id="PF08348">
    <property type="entry name" value="PAS_6"/>
    <property type="match status" value="1"/>
</dbReference>
<dbReference type="OrthoDB" id="9796595at2"/>
<name>F5YGZ9_TREPZ</name>
<reference evidence="3 4" key="2">
    <citation type="journal article" date="2011" name="ISME J.">
        <title>RNA-seq reveals cooperative metabolic interactions between two termite-gut spirochete species in co-culture.</title>
        <authorList>
            <person name="Rosenthal A.Z."/>
            <person name="Matson E.G."/>
            <person name="Eldar A."/>
            <person name="Leadbetter J.R."/>
        </authorList>
    </citation>
    <scope>NUCLEOTIDE SEQUENCE [LARGE SCALE GENOMIC DNA]</scope>
    <source>
        <strain evidence="4">ATCC BAA-887 / DSM 12427 / ZAS-2</strain>
    </source>
</reference>
<feature type="domain" description="YheO-like" evidence="1">
    <location>
        <begin position="11"/>
        <end position="119"/>
    </location>
</feature>
<organism evidence="3 4">
    <name type="scientific">Treponema primitia (strain ATCC BAA-887 / DSM 12427 / ZAS-2)</name>
    <dbReference type="NCBI Taxonomy" id="545694"/>
    <lineage>
        <taxon>Bacteria</taxon>
        <taxon>Pseudomonadati</taxon>
        <taxon>Spirochaetota</taxon>
        <taxon>Spirochaetia</taxon>
        <taxon>Spirochaetales</taxon>
        <taxon>Treponemataceae</taxon>
        <taxon>Treponema</taxon>
    </lineage>
</organism>
<dbReference type="InterPro" id="IPR039445">
    <property type="entry name" value="DauR-like_HTH"/>
</dbReference>
<accession>F5YGZ9</accession>
<evidence type="ECO:0000259" key="2">
    <source>
        <dbReference type="Pfam" id="PF13309"/>
    </source>
</evidence>
<dbReference type="InterPro" id="IPR013559">
    <property type="entry name" value="YheO"/>
</dbReference>